<protein>
    <submittedName>
        <fullName evidence="9">Glycosyltransferase</fullName>
    </submittedName>
</protein>
<feature type="domain" description="Glycosyltransferase 2-like" evidence="8">
    <location>
        <begin position="4"/>
        <end position="171"/>
    </location>
</feature>
<keyword evidence="10" id="KW-1185">Reference proteome</keyword>
<feature type="transmembrane region" description="Helical" evidence="7">
    <location>
        <begin position="234"/>
        <end position="254"/>
    </location>
</feature>
<comment type="subcellular location">
    <subcellularLocation>
        <location evidence="1">Membrane</location>
        <topology evidence="1">Multi-pass membrane protein</topology>
    </subcellularLocation>
</comment>
<evidence type="ECO:0000256" key="5">
    <source>
        <dbReference type="ARBA" id="ARBA00022989"/>
    </source>
</evidence>
<sequence>MILSVVVPCYNEEAVLPETARRLLALLNELVGDGRIASGSHVIFVDDGSRDRTWPLIEELSSLHSCVRGLKLSRNRGHQNALLAGLFAAEGDAVVTVDADLQDDLGAIVEMLVAHAHGAEVVYGVRKHRSTDTLFKRFTAEAYYRMVARMGVEIIFNHADYRLLGRRALEALRQFGESNLFLRGIIPQLGFPSAIVYYDRAERFAGESKYPLGKMLAFAWQGVTSFSAAPLRMITGLGVLISLASFAVTIWAVWIRLFSDSAVPGWASTVVPMYLLGGVQLLCIGIIGEYLAKIYMETKRRPQFFVERYSGAWPGGDTACRPAAGEVVDSMRSRDQAKDRMPAQQMDS</sequence>
<feature type="transmembrane region" description="Helical" evidence="7">
    <location>
        <begin position="274"/>
        <end position="292"/>
    </location>
</feature>
<dbReference type="Gene3D" id="3.90.550.10">
    <property type="entry name" value="Spore Coat Polysaccharide Biosynthesis Protein SpsA, Chain A"/>
    <property type="match status" value="1"/>
</dbReference>
<dbReference type="InterPro" id="IPR050256">
    <property type="entry name" value="Glycosyltransferase_2"/>
</dbReference>
<keyword evidence="5 7" id="KW-1133">Transmembrane helix</keyword>
<dbReference type="PANTHER" id="PTHR48090">
    <property type="entry name" value="UNDECAPRENYL-PHOSPHATE 4-DEOXY-4-FORMAMIDO-L-ARABINOSE TRANSFERASE-RELATED"/>
    <property type="match status" value="1"/>
</dbReference>
<comment type="caution">
    <text evidence="9">The sequence shown here is derived from an EMBL/GenBank/DDBJ whole genome shotgun (WGS) entry which is preliminary data.</text>
</comment>
<dbReference type="RefSeq" id="WP_169138205.1">
    <property type="nucleotide sequence ID" value="NZ_WTVS01000007.1"/>
</dbReference>
<evidence type="ECO:0000313" key="9">
    <source>
        <dbReference type="EMBL" id="NMF96736.1"/>
    </source>
</evidence>
<dbReference type="SUPFAM" id="SSF53448">
    <property type="entry name" value="Nucleotide-diphospho-sugar transferases"/>
    <property type="match status" value="1"/>
</dbReference>
<gene>
    <name evidence="9" type="ORF">GPA27_04970</name>
</gene>
<evidence type="ECO:0000256" key="7">
    <source>
        <dbReference type="SAM" id="Phobius"/>
    </source>
</evidence>
<keyword evidence="2" id="KW-0328">Glycosyltransferase</keyword>
<name>A0ABX1NBS5_9RHOO</name>
<evidence type="ECO:0000256" key="4">
    <source>
        <dbReference type="ARBA" id="ARBA00022692"/>
    </source>
</evidence>
<dbReference type="InterPro" id="IPR029044">
    <property type="entry name" value="Nucleotide-diphossugar_trans"/>
</dbReference>
<evidence type="ECO:0000256" key="1">
    <source>
        <dbReference type="ARBA" id="ARBA00004141"/>
    </source>
</evidence>
<dbReference type="EMBL" id="WTVS01000007">
    <property type="protein sequence ID" value="NMF96736.1"/>
    <property type="molecule type" value="Genomic_DNA"/>
</dbReference>
<evidence type="ECO:0000259" key="8">
    <source>
        <dbReference type="Pfam" id="PF00535"/>
    </source>
</evidence>
<keyword evidence="4 7" id="KW-0812">Transmembrane</keyword>
<keyword evidence="6 7" id="KW-0472">Membrane</keyword>
<evidence type="ECO:0000313" key="10">
    <source>
        <dbReference type="Proteomes" id="UP000634522"/>
    </source>
</evidence>
<dbReference type="PANTHER" id="PTHR48090:SF1">
    <property type="entry name" value="PROPHAGE BACTOPRENOL GLUCOSYL TRANSFERASE HOMOLOG"/>
    <property type="match status" value="1"/>
</dbReference>
<evidence type="ECO:0000256" key="2">
    <source>
        <dbReference type="ARBA" id="ARBA00022676"/>
    </source>
</evidence>
<evidence type="ECO:0000256" key="6">
    <source>
        <dbReference type="ARBA" id="ARBA00023136"/>
    </source>
</evidence>
<evidence type="ECO:0000256" key="3">
    <source>
        <dbReference type="ARBA" id="ARBA00022679"/>
    </source>
</evidence>
<dbReference type="CDD" id="cd04187">
    <property type="entry name" value="DPM1_like_bac"/>
    <property type="match status" value="1"/>
</dbReference>
<keyword evidence="3" id="KW-0808">Transferase</keyword>
<dbReference type="Pfam" id="PF00535">
    <property type="entry name" value="Glycos_transf_2"/>
    <property type="match status" value="1"/>
</dbReference>
<accession>A0ABX1NBS5</accession>
<dbReference type="Proteomes" id="UP000634522">
    <property type="component" value="Unassembled WGS sequence"/>
</dbReference>
<reference evidence="9 10" key="1">
    <citation type="submission" date="2019-12" db="EMBL/GenBank/DDBJ databases">
        <title>Comparative genomics gives insights into the taxonomy of the Azoarcus-Aromatoleum group and reveals separate origins of nif in the plant-associated Azoarcus and non-plant-associated Aromatoleum sub-groups.</title>
        <authorList>
            <person name="Lafos M."/>
            <person name="Maluk M."/>
            <person name="Batista M."/>
            <person name="Junghare M."/>
            <person name="Carmona M."/>
            <person name="Faoro H."/>
            <person name="Cruz L.M."/>
            <person name="Battistoni F."/>
            <person name="De Souza E."/>
            <person name="Pedrosa F."/>
            <person name="Chen W.-M."/>
            <person name="Poole P.S."/>
            <person name="Dixon R.A."/>
            <person name="James E.K."/>
        </authorList>
    </citation>
    <scope>NUCLEOTIDE SEQUENCE [LARGE SCALE GENOMIC DNA]</scope>
    <source>
        <strain evidence="9 10">T</strain>
    </source>
</reference>
<proteinExistence type="predicted"/>
<organism evidence="9 10">
    <name type="scientific">Aromatoleum toluolicum</name>
    <dbReference type="NCBI Taxonomy" id="90060"/>
    <lineage>
        <taxon>Bacteria</taxon>
        <taxon>Pseudomonadati</taxon>
        <taxon>Pseudomonadota</taxon>
        <taxon>Betaproteobacteria</taxon>
        <taxon>Rhodocyclales</taxon>
        <taxon>Rhodocyclaceae</taxon>
        <taxon>Aromatoleum</taxon>
    </lineage>
</organism>
<dbReference type="InterPro" id="IPR001173">
    <property type="entry name" value="Glyco_trans_2-like"/>
</dbReference>